<dbReference type="InterPro" id="IPR014043">
    <property type="entry name" value="Acyl_transferase_dom"/>
</dbReference>
<dbReference type="Pfam" id="PF08242">
    <property type="entry name" value="Methyltransf_12"/>
    <property type="match status" value="1"/>
</dbReference>
<dbReference type="Pfam" id="PF02801">
    <property type="entry name" value="Ketoacyl-synt_C"/>
    <property type="match status" value="1"/>
</dbReference>
<dbReference type="PROSITE" id="PS00012">
    <property type="entry name" value="PHOSPHOPANTETHEINE"/>
    <property type="match status" value="2"/>
</dbReference>
<dbReference type="PANTHER" id="PTHR43775:SF21">
    <property type="entry name" value="NON-REDUCING POLYKETIDE SYNTHASE AUSA-RELATED"/>
    <property type="match status" value="1"/>
</dbReference>
<evidence type="ECO:0000256" key="2">
    <source>
        <dbReference type="ARBA" id="ARBA00022450"/>
    </source>
</evidence>
<dbReference type="GO" id="GO:0006633">
    <property type="term" value="P:fatty acid biosynthetic process"/>
    <property type="evidence" value="ECO:0007669"/>
    <property type="project" value="InterPro"/>
</dbReference>
<dbReference type="CDD" id="cd02440">
    <property type="entry name" value="AdoMet_MTases"/>
    <property type="match status" value="1"/>
</dbReference>
<feature type="active site" description="Proton acceptor; for dehydratase activity" evidence="7">
    <location>
        <position position="1330"/>
    </location>
</feature>
<dbReference type="SUPFAM" id="SSF53474">
    <property type="entry name" value="alpha/beta-Hydrolases"/>
    <property type="match status" value="1"/>
</dbReference>
<dbReference type="Gene3D" id="3.40.366.10">
    <property type="entry name" value="Malonyl-Coenzyme A Acyl Carrier Protein, domain 2"/>
    <property type="match status" value="2"/>
</dbReference>
<dbReference type="Proteomes" id="UP001295740">
    <property type="component" value="Unassembled WGS sequence"/>
</dbReference>
<feature type="region of interest" description="N-terminal hotdog fold" evidence="7">
    <location>
        <begin position="1296"/>
        <end position="1428"/>
    </location>
</feature>
<organism evidence="12 13">
    <name type="scientific">Anthostomella pinea</name>
    <dbReference type="NCBI Taxonomy" id="933095"/>
    <lineage>
        <taxon>Eukaryota</taxon>
        <taxon>Fungi</taxon>
        <taxon>Dikarya</taxon>
        <taxon>Ascomycota</taxon>
        <taxon>Pezizomycotina</taxon>
        <taxon>Sordariomycetes</taxon>
        <taxon>Xylariomycetidae</taxon>
        <taxon>Xylariales</taxon>
        <taxon>Xylariaceae</taxon>
        <taxon>Anthostomella</taxon>
    </lineage>
</organism>
<dbReference type="InterPro" id="IPR013217">
    <property type="entry name" value="Methyltransf_12"/>
</dbReference>
<evidence type="ECO:0000256" key="8">
    <source>
        <dbReference type="SAM" id="MobiDB-lite"/>
    </source>
</evidence>
<dbReference type="SUPFAM" id="SSF55048">
    <property type="entry name" value="Probable ACP-binding domain of malonyl-CoA ACP transacylase"/>
    <property type="match status" value="1"/>
</dbReference>
<dbReference type="InterPro" id="IPR020806">
    <property type="entry name" value="PKS_PP-bd"/>
</dbReference>
<dbReference type="Gene3D" id="3.40.50.1820">
    <property type="entry name" value="alpha/beta hydrolase"/>
    <property type="match status" value="1"/>
</dbReference>
<dbReference type="PROSITE" id="PS52004">
    <property type="entry name" value="KS3_2"/>
    <property type="match status" value="1"/>
</dbReference>
<dbReference type="InterPro" id="IPR020841">
    <property type="entry name" value="PKS_Beta-ketoAc_synthase_dom"/>
</dbReference>
<evidence type="ECO:0000259" key="11">
    <source>
        <dbReference type="PROSITE" id="PS52019"/>
    </source>
</evidence>
<protein>
    <submittedName>
        <fullName evidence="12">Uu.00g126300.m01.CDS01</fullName>
    </submittedName>
</protein>
<dbReference type="InterPro" id="IPR041068">
    <property type="entry name" value="HTH_51"/>
</dbReference>
<dbReference type="SUPFAM" id="SSF53335">
    <property type="entry name" value="S-adenosyl-L-methionine-dependent methyltransferases"/>
    <property type="match status" value="1"/>
</dbReference>
<dbReference type="SMART" id="SM00823">
    <property type="entry name" value="PKS_PP"/>
    <property type="match status" value="2"/>
</dbReference>
<keyword evidence="2" id="KW-0596">Phosphopantetheine</keyword>
<evidence type="ECO:0000256" key="6">
    <source>
        <dbReference type="ARBA" id="ARBA00023268"/>
    </source>
</evidence>
<dbReference type="InterPro" id="IPR036736">
    <property type="entry name" value="ACP-like_sf"/>
</dbReference>
<dbReference type="SMART" id="SM00827">
    <property type="entry name" value="PKS_AT"/>
    <property type="match status" value="1"/>
</dbReference>
<dbReference type="Pfam" id="PF18558">
    <property type="entry name" value="HTH_51"/>
    <property type="match status" value="1"/>
</dbReference>
<dbReference type="InterPro" id="IPR016039">
    <property type="entry name" value="Thiolase-like"/>
</dbReference>
<accession>A0AAI8YHT0</accession>
<evidence type="ECO:0000256" key="3">
    <source>
        <dbReference type="ARBA" id="ARBA00022553"/>
    </source>
</evidence>
<feature type="active site" description="Proton donor; for dehydratase activity" evidence="7">
    <location>
        <position position="1518"/>
    </location>
</feature>
<dbReference type="InterPro" id="IPR013094">
    <property type="entry name" value="AB_hydrolase_3"/>
</dbReference>
<dbReference type="PROSITE" id="PS52019">
    <property type="entry name" value="PKS_MFAS_DH"/>
    <property type="match status" value="1"/>
</dbReference>
<keyword evidence="4" id="KW-0489">Methyltransferase</keyword>
<dbReference type="InterPro" id="IPR006162">
    <property type="entry name" value="Ppantetheine_attach_site"/>
</dbReference>
<dbReference type="GO" id="GO:0004315">
    <property type="term" value="F:3-oxoacyl-[acyl-carrier-protein] synthase activity"/>
    <property type="evidence" value="ECO:0007669"/>
    <property type="project" value="InterPro"/>
</dbReference>
<dbReference type="GO" id="GO:0004312">
    <property type="term" value="F:fatty acid synthase activity"/>
    <property type="evidence" value="ECO:0007669"/>
    <property type="project" value="TreeGrafter"/>
</dbReference>
<dbReference type="InterPro" id="IPR032088">
    <property type="entry name" value="SAT"/>
</dbReference>
<dbReference type="InterPro" id="IPR001227">
    <property type="entry name" value="Ac_transferase_dom_sf"/>
</dbReference>
<dbReference type="Pfam" id="PF00326">
    <property type="entry name" value="Peptidase_S9"/>
    <property type="match status" value="1"/>
</dbReference>
<evidence type="ECO:0000313" key="12">
    <source>
        <dbReference type="EMBL" id="CAJ2505236.1"/>
    </source>
</evidence>
<dbReference type="InterPro" id="IPR016035">
    <property type="entry name" value="Acyl_Trfase/lysoPLipase"/>
</dbReference>
<dbReference type="GO" id="GO:0031177">
    <property type="term" value="F:phosphopantetheine binding"/>
    <property type="evidence" value="ECO:0007669"/>
    <property type="project" value="InterPro"/>
</dbReference>
<dbReference type="SMART" id="SM00825">
    <property type="entry name" value="PKS_KS"/>
    <property type="match status" value="1"/>
</dbReference>
<evidence type="ECO:0000259" key="9">
    <source>
        <dbReference type="PROSITE" id="PS50075"/>
    </source>
</evidence>
<dbReference type="Pfam" id="PF00550">
    <property type="entry name" value="PP-binding"/>
    <property type="match status" value="2"/>
</dbReference>
<feature type="domain" description="Carrier" evidence="9">
    <location>
        <begin position="1773"/>
        <end position="1849"/>
    </location>
</feature>
<dbReference type="Gene3D" id="3.10.129.110">
    <property type="entry name" value="Polyketide synthase dehydratase"/>
    <property type="match status" value="1"/>
</dbReference>
<dbReference type="GO" id="GO:0044550">
    <property type="term" value="P:secondary metabolite biosynthetic process"/>
    <property type="evidence" value="ECO:0007669"/>
    <property type="project" value="TreeGrafter"/>
</dbReference>
<keyword evidence="3" id="KW-0597">Phosphoprotein</keyword>
<evidence type="ECO:0000256" key="1">
    <source>
        <dbReference type="ARBA" id="ARBA00005179"/>
    </source>
</evidence>
<feature type="region of interest" description="C-terminal hotdog fold" evidence="7">
    <location>
        <begin position="1456"/>
        <end position="1610"/>
    </location>
</feature>
<dbReference type="PROSITE" id="PS50075">
    <property type="entry name" value="CARRIER"/>
    <property type="match status" value="2"/>
</dbReference>
<dbReference type="SUPFAM" id="SSF47336">
    <property type="entry name" value="ACP-like"/>
    <property type="match status" value="2"/>
</dbReference>
<feature type="domain" description="Ketosynthase family 3 (KS3)" evidence="10">
    <location>
        <begin position="384"/>
        <end position="799"/>
    </location>
</feature>
<dbReference type="EMBL" id="CAUWAG010000007">
    <property type="protein sequence ID" value="CAJ2505236.1"/>
    <property type="molecule type" value="Genomic_DNA"/>
</dbReference>
<dbReference type="PANTHER" id="PTHR43775">
    <property type="entry name" value="FATTY ACID SYNTHASE"/>
    <property type="match status" value="1"/>
</dbReference>
<dbReference type="Pfam" id="PF16073">
    <property type="entry name" value="SAT"/>
    <property type="match status" value="1"/>
</dbReference>
<dbReference type="GO" id="GO:0006508">
    <property type="term" value="P:proteolysis"/>
    <property type="evidence" value="ECO:0007669"/>
    <property type="project" value="InterPro"/>
</dbReference>
<name>A0AAI8YHT0_9PEZI</name>
<dbReference type="InterPro" id="IPR001375">
    <property type="entry name" value="Peptidase_S9_cat"/>
</dbReference>
<dbReference type="Pfam" id="PF00698">
    <property type="entry name" value="Acyl_transf_1"/>
    <property type="match status" value="1"/>
</dbReference>
<proteinExistence type="predicted"/>
<evidence type="ECO:0000256" key="7">
    <source>
        <dbReference type="PROSITE-ProRule" id="PRU01363"/>
    </source>
</evidence>
<dbReference type="GO" id="GO:0032259">
    <property type="term" value="P:methylation"/>
    <property type="evidence" value="ECO:0007669"/>
    <property type="project" value="UniProtKB-KW"/>
</dbReference>
<evidence type="ECO:0000256" key="5">
    <source>
        <dbReference type="ARBA" id="ARBA00022679"/>
    </source>
</evidence>
<keyword evidence="13" id="KW-1185">Reference proteome</keyword>
<dbReference type="Pfam" id="PF00109">
    <property type="entry name" value="ketoacyl-synt"/>
    <property type="match status" value="1"/>
</dbReference>
<dbReference type="PROSITE" id="PS00606">
    <property type="entry name" value="KS3_1"/>
    <property type="match status" value="1"/>
</dbReference>
<dbReference type="InterPro" id="IPR009081">
    <property type="entry name" value="PP-bd_ACP"/>
</dbReference>
<dbReference type="InterPro" id="IPR049900">
    <property type="entry name" value="PKS_mFAS_DH"/>
</dbReference>
<dbReference type="GO" id="GO:0008236">
    <property type="term" value="F:serine-type peptidase activity"/>
    <property type="evidence" value="ECO:0007669"/>
    <property type="project" value="InterPro"/>
</dbReference>
<dbReference type="GO" id="GO:0008168">
    <property type="term" value="F:methyltransferase activity"/>
    <property type="evidence" value="ECO:0007669"/>
    <property type="project" value="UniProtKB-KW"/>
</dbReference>
<feature type="region of interest" description="Disordered" evidence="8">
    <location>
        <begin position="1738"/>
        <end position="1772"/>
    </location>
</feature>
<reference evidence="12" key="1">
    <citation type="submission" date="2023-10" db="EMBL/GenBank/DDBJ databases">
        <authorList>
            <person name="Hackl T."/>
        </authorList>
    </citation>
    <scope>NUCLEOTIDE SEQUENCE</scope>
</reference>
<dbReference type="InterPro" id="IPR014031">
    <property type="entry name" value="Ketoacyl_synth_C"/>
</dbReference>
<evidence type="ECO:0000259" key="10">
    <source>
        <dbReference type="PROSITE" id="PS52004"/>
    </source>
</evidence>
<dbReference type="SUPFAM" id="SSF53901">
    <property type="entry name" value="Thiolase-like"/>
    <property type="match status" value="1"/>
</dbReference>
<gene>
    <name evidence="12" type="ORF">KHLLAP_LOCUS5704</name>
</gene>
<dbReference type="InterPro" id="IPR042104">
    <property type="entry name" value="PKS_dehydratase_sf"/>
</dbReference>
<dbReference type="CDD" id="cd00833">
    <property type="entry name" value="PKS"/>
    <property type="match status" value="1"/>
</dbReference>
<feature type="domain" description="Carrier" evidence="9">
    <location>
        <begin position="1667"/>
        <end position="1743"/>
    </location>
</feature>
<dbReference type="InterPro" id="IPR016036">
    <property type="entry name" value="Malonyl_transacylase_ACP-bd"/>
</dbReference>
<dbReference type="Gene3D" id="3.40.47.10">
    <property type="match status" value="1"/>
</dbReference>
<dbReference type="Gene3D" id="3.30.70.3290">
    <property type="match status" value="1"/>
</dbReference>
<dbReference type="InterPro" id="IPR014030">
    <property type="entry name" value="Ketoacyl_synth_N"/>
</dbReference>
<comment type="caution">
    <text evidence="12">The sequence shown here is derived from an EMBL/GenBank/DDBJ whole genome shotgun (WGS) entry which is preliminary data.</text>
</comment>
<dbReference type="SUPFAM" id="SSF52151">
    <property type="entry name" value="FabD/lysophospholipase-like"/>
    <property type="match status" value="1"/>
</dbReference>
<dbReference type="Gene3D" id="3.40.50.150">
    <property type="entry name" value="Vaccinia Virus protein VP39"/>
    <property type="match status" value="1"/>
</dbReference>
<dbReference type="InterPro" id="IPR018201">
    <property type="entry name" value="Ketoacyl_synth_AS"/>
</dbReference>
<feature type="compositionally biased region" description="Polar residues" evidence="8">
    <location>
        <begin position="1759"/>
        <end position="1772"/>
    </location>
</feature>
<dbReference type="Pfam" id="PF07859">
    <property type="entry name" value="Abhydrolase_3"/>
    <property type="match status" value="1"/>
</dbReference>
<feature type="region of interest" description="Disordered" evidence="8">
    <location>
        <begin position="1854"/>
        <end position="1885"/>
    </location>
</feature>
<dbReference type="Gene3D" id="1.10.1200.10">
    <property type="entry name" value="ACP-like"/>
    <property type="match status" value="2"/>
</dbReference>
<dbReference type="InterPro" id="IPR050091">
    <property type="entry name" value="PKS_NRPS_Biosynth_Enz"/>
</dbReference>
<sequence length="2640" mass="287257">MSPSLVVFGPQVATASKESLTLLRQSLLANAQLNSFAAAIRDLPQTWSDLTSHDPLLTQVEGTQRLQCFTKWLNGDSSELSDSSALPNAILTPLTVIIHLVNYFDYMKHGGYSHRQILDRVVQGGGIQGMCTGLLMAVSLALSAHEAQVVEMATIALKLSVGIGAYVDLDGHQHIPPRDASCLAVRWKHPVNESAVTRVLEQFPEVCLNPLWGVAYISVVSDDATVTVTVDKVSEVELSRRLAETGATARRIQLQGRFHTDCHQGAYDKLVSVCNSKASFRFPTSNRLLSGVKSGSGHVIGPDQLVHEVILRSMLLERSEWKTVIKASLQLAVESASPRKAQVVSVGPMDSISRSLISEYGIDITHSSSRLDVAGHISEYVFPHDSIAIVGMACRLPGADALEEFWQLLLDGTSILGELPPERFSTLGLRRTPKDNRPFIGNFLRDGYAFDHKFFNKSSREASSMDPQHKVVLQVAYEALEAAGYFGKTKRPTDVGCYVGVAASDYEDNVASHAPTAFSVLGTVRAFISGKISHFFGLSGPSMVFDTACSSSSVAIHTACQAIKSGDCSMAIAGGVNVITSPTLHQNLAAANFLSPTGASKSFDARADGYCRGEGAALVVLKKYSSALADGDHIVGVIAGSAVNQNANTAPITVPVSQSQTALYREVLRRGQMESQTVSFVEAHGTGTPKGDPIECASIRDVFGCQPSRKLYFGSVKGSIGHLEGASGAAAVIKLLLMMQYQKIPPQASFTSLNPNIPPLEPSNMEISRTIKPWDSNFMAGCVNNYGAAGSNAAILICQPPTLTTSRMAAQASARYLIPESCPAEIRANSPTSLVANCKALLAFLGRLPEMSPSPTLADVAYWLAHRHNPDLPHVWRGRLDSLDGLRQQLRTYVSSPHPETSLVSKTQPRPVVLVFSGQTGNTVQFSEEAFRSSVLLQSHLSQCDQTLKSLGYDGIFPEVLSPQPIQNVVKLHCTMFALQYSCARSWIDSGLEVKAMVGHSFGQLTALCAAGAMSLEDGLKLIAGRASLIQDRWGPDRGAMISIKADRMRTEELVHVAQQREIRVQIACYNGPTSHVVVGPQSAVTALEQLLTQQNGTKDSIQRKRLEVTHGFHSQLVDNIMPEYEVLVNDICFKIPNTHVETCSTGSSWSHVTAGLVAQQFRQPVFFDEAINRIQSKYGPCVWLEAGTGTAAIPLVRHALEKADNLSSHSFHQLSLHNPHVSRPSQSLADTTLSLWDSGVNVHFWPFHTLQKGSYAVLHLPPYQFEKHHHWLEYVDRHDSTATNTKSSTVSVKPLNMVSLVNSAGVSQGTAVFHVAQETQEFQSLIRGHSVLGHPLCPLSLYIEIATRAVALITPKLSRNTHSAQVNELEIYTPLGMDTARNVQVTLERTPGQQQEWLFTVFSSPGNAPSKKTRHASAILALTLDTDRKAWASFERTQRLIGAEKCESILADPTSAAIQGSLVYKMFDKVVNYSGIYRGVQKVVSRDREVAGYVAMSVHDVAPPGADESITNPLAIDNFTQVAGLHMNGLDECGNDEVFICSQVNEICLAPNLKQDGIGNGPWLVYSNYTAGGERQLVNDIYVFDVASRKLVMIILGVSFTKTNVNSLQKVLARANKSATSSAPATRPEQVSTGLDHCQLKDEKKEYLTVPKTIKPPRFEIRDTSKDIKSAIFQLLHEVADVPLNELQDDTLLSQAGIDSLMATEVINAIGERFNVQVSPDELLEASTASLCALIQPHDSGSSSSDEESSFERGSGSKTSPSATSAYDTSASGMEDVAARLQKIVGDHLDIPDTSSSNLLLSEAGVDSLLGIELGSAIEDEFGVNVDMTNLPPGFTFAALVKLVMPSSAEDHIATPAHSTPARVQRPAPNPATQEASSTAPSTPKAELEFNLLEHAVEDFRSIKGDYLRLSQDAGYAGFRTHVYPKQRQLVSAYVLQAFSAMSCNVGELEPGEPLPPIAHIPKHDKVMEQYSMILQDEGLLRLNAGKLVRTETPIPNVNIQKLLDEMTVAYPQHTGELKLLNSTGSKLADVLLGKVDPISILFGTKASRDLLEDIYVNSPMWLTGTKVLSNYFTKALGRLRGSGGKIKILELGAGTGGTTRHILQVLASLGIEFTYTFTDLSSSLVVAAKRKFAQYGRSVEYSVLDVETTPPAHLRGQYHVVLSSNCIHATKDLVTSSRNIRNLLRDDGIVCLLELTRNIYWLDCVFGLLEGWWLFNDGRRHALADEFLWQKTLMAAGFKHVDWSDDDSEESDQYRLIVGFASAPGHLLTQTTLQKSPRVTKETIEYHNVDGLSLQAEVYYPRSDDTASGKRPVALMVHGGGHIMLSRKDIRPRQTRLLIDRGFLPISIDYRLCPEVTLPEGPMADVCTALRWARHKLPTLTLARPDVRADGRRVVVVGWSTGGTLAMTTAFTAPARGLQPPDGVLAFYCPTDYEDRFFRSPNFPQGTTAADAASEYDLLEGVRDAPITAYNVPAGEGRRGATGAWMSLTDPRSRIALHMNWRGQALPTLLDGLPSKAKAVDAITTSATAGGSRAGTKVDWMERPQPSADRIAAASPYARIVAGEYTTPTFLVHGTKDDLVPWEHTRKVGDALEARGVPSGTIIVDDAVHLFDLYPDPEGKHWGAVTDAYEMMFRQLRM</sequence>
<keyword evidence="5" id="KW-0808">Transferase</keyword>
<keyword evidence="6" id="KW-0511">Multifunctional enzyme</keyword>
<dbReference type="InterPro" id="IPR029063">
    <property type="entry name" value="SAM-dependent_MTases_sf"/>
</dbReference>
<feature type="domain" description="PKS/mFAS DH" evidence="11">
    <location>
        <begin position="1296"/>
        <end position="1610"/>
    </location>
</feature>
<dbReference type="InterPro" id="IPR029058">
    <property type="entry name" value="AB_hydrolase_fold"/>
</dbReference>
<evidence type="ECO:0000313" key="13">
    <source>
        <dbReference type="Proteomes" id="UP001295740"/>
    </source>
</evidence>
<dbReference type="Pfam" id="PF21089">
    <property type="entry name" value="PKS_DH_N"/>
    <property type="match status" value="1"/>
</dbReference>
<dbReference type="InterPro" id="IPR049552">
    <property type="entry name" value="PKS_DH_N"/>
</dbReference>
<feature type="compositionally biased region" description="Polar residues" evidence="8">
    <location>
        <begin position="1872"/>
        <end position="1883"/>
    </location>
</feature>
<comment type="pathway">
    <text evidence="1">Secondary metabolite biosynthesis.</text>
</comment>
<evidence type="ECO:0000256" key="4">
    <source>
        <dbReference type="ARBA" id="ARBA00022603"/>
    </source>
</evidence>